<dbReference type="Pfam" id="PF12276">
    <property type="entry name" value="DUF3617"/>
    <property type="match status" value="1"/>
</dbReference>
<dbReference type="RefSeq" id="WP_215341378.1">
    <property type="nucleotide sequence ID" value="NZ_JAGSGD010000001.1"/>
</dbReference>
<evidence type="ECO:0000313" key="1">
    <source>
        <dbReference type="EMBL" id="MBR7620649.1"/>
    </source>
</evidence>
<name>A0A941D326_9CAUL</name>
<dbReference type="AlphaFoldDB" id="A0A941D326"/>
<reference evidence="1" key="1">
    <citation type="submission" date="2021-04" db="EMBL/GenBank/DDBJ databases">
        <title>Draft genome assembly of strain Phenylobacterium sp. 20VBR1 using MiniION and Illumina platforms.</title>
        <authorList>
            <person name="Thomas F.A."/>
            <person name="Krishnan K.P."/>
            <person name="Sinha R.K."/>
        </authorList>
    </citation>
    <scope>NUCLEOTIDE SEQUENCE</scope>
    <source>
        <strain evidence="1">20VBR1</strain>
    </source>
</reference>
<dbReference type="InterPro" id="IPR022061">
    <property type="entry name" value="DUF3617"/>
</dbReference>
<keyword evidence="2" id="KW-1185">Reference proteome</keyword>
<proteinExistence type="predicted"/>
<evidence type="ECO:0000313" key="2">
    <source>
        <dbReference type="Proteomes" id="UP000622580"/>
    </source>
</evidence>
<organism evidence="1 2">
    <name type="scientific">Phenylobacterium glaciei</name>
    <dbReference type="NCBI Taxonomy" id="2803784"/>
    <lineage>
        <taxon>Bacteria</taxon>
        <taxon>Pseudomonadati</taxon>
        <taxon>Pseudomonadota</taxon>
        <taxon>Alphaproteobacteria</taxon>
        <taxon>Caulobacterales</taxon>
        <taxon>Caulobacteraceae</taxon>
        <taxon>Phenylobacterium</taxon>
    </lineage>
</organism>
<accession>A0A941D326</accession>
<sequence>MAAVLAPVAARADAVPLPGYWELSNTTTMVLSARTAERKCFTAADILKVLEGPSNRHYQCAYPKRVVGNGHIELAGTCVTKHGQVAEITAVGDYGPSAFRLQAKLRTRIGGVLLTGAASTQARRLGDTCPVSLQP</sequence>
<protein>
    <submittedName>
        <fullName evidence="1">DUF3617 family protein</fullName>
    </submittedName>
</protein>
<comment type="caution">
    <text evidence="1">The sequence shown here is derived from an EMBL/GenBank/DDBJ whole genome shotgun (WGS) entry which is preliminary data.</text>
</comment>
<gene>
    <name evidence="1" type="ORF">JKL49_14745</name>
</gene>
<dbReference type="Proteomes" id="UP000622580">
    <property type="component" value="Unassembled WGS sequence"/>
</dbReference>
<dbReference type="EMBL" id="JAGSGD010000001">
    <property type="protein sequence ID" value="MBR7620649.1"/>
    <property type="molecule type" value="Genomic_DNA"/>
</dbReference>